<dbReference type="EMBL" id="FOGB01000001">
    <property type="protein sequence ID" value="SEQ05911.1"/>
    <property type="molecule type" value="Genomic_DNA"/>
</dbReference>
<evidence type="ECO:0000313" key="12">
    <source>
        <dbReference type="Proteomes" id="UP000198749"/>
    </source>
</evidence>
<proteinExistence type="inferred from homology"/>
<dbReference type="PANTHER" id="PTHR35011">
    <property type="entry name" value="2,3-DIKETO-L-GULONATE TRAP TRANSPORTER SMALL PERMEASE PROTEIN YIAM"/>
    <property type="match status" value="1"/>
</dbReference>
<evidence type="ECO:0000256" key="1">
    <source>
        <dbReference type="ARBA" id="ARBA00004429"/>
    </source>
</evidence>
<name>A0A1H9CXP8_9GAMM</name>
<dbReference type="AlphaFoldDB" id="A0A1H9CXP8"/>
<evidence type="ECO:0000256" key="4">
    <source>
        <dbReference type="ARBA" id="ARBA00022519"/>
    </source>
</evidence>
<evidence type="ECO:0000256" key="6">
    <source>
        <dbReference type="ARBA" id="ARBA00022989"/>
    </source>
</evidence>
<keyword evidence="6 9" id="KW-1133">Transmembrane helix</keyword>
<dbReference type="OrthoDB" id="6104548at2"/>
<comment type="similarity">
    <text evidence="8 9">Belongs to the TRAP transporter small permease family.</text>
</comment>
<evidence type="ECO:0000313" key="11">
    <source>
        <dbReference type="EMBL" id="SEQ05911.1"/>
    </source>
</evidence>
<accession>A0A1H9CXP8</accession>
<evidence type="ECO:0000256" key="7">
    <source>
        <dbReference type="ARBA" id="ARBA00023136"/>
    </source>
</evidence>
<keyword evidence="2 9" id="KW-0813">Transport</keyword>
<gene>
    <name evidence="11" type="ORF">SAMN03080615_00222</name>
</gene>
<evidence type="ECO:0000256" key="8">
    <source>
        <dbReference type="ARBA" id="ARBA00038436"/>
    </source>
</evidence>
<evidence type="ECO:0000256" key="5">
    <source>
        <dbReference type="ARBA" id="ARBA00022692"/>
    </source>
</evidence>
<dbReference type="GO" id="GO:0005886">
    <property type="term" value="C:plasma membrane"/>
    <property type="evidence" value="ECO:0007669"/>
    <property type="project" value="UniProtKB-SubCell"/>
</dbReference>
<sequence>MIVRLFTGLDQRVGWLLNAMALISSLMLVGLMLFLVVARYIFGWSIIGLLELIMLFGMWLYMVGGLIASRKREHLVVDFLQTSIRDRQIRRLHQGFISLITLVITAFFVYLSYRMLTWGLRRPQHTPGLSIPLWIPQSAIFFASIGCALYALRDFIQCLIGYHPEPVVIAEVNQQDIR</sequence>
<feature type="transmembrane region" description="Helical" evidence="9">
    <location>
        <begin position="41"/>
        <end position="62"/>
    </location>
</feature>
<keyword evidence="5 9" id="KW-0812">Transmembrane</keyword>
<comment type="function">
    <text evidence="9">Part of the tripartite ATP-independent periplasmic (TRAP) transport system.</text>
</comment>
<protein>
    <recommendedName>
        <fullName evidence="9">TRAP transporter small permease protein</fullName>
    </recommendedName>
</protein>
<feature type="domain" description="Tripartite ATP-independent periplasmic transporters DctQ component" evidence="10">
    <location>
        <begin position="28"/>
        <end position="159"/>
    </location>
</feature>
<feature type="transmembrane region" description="Helical" evidence="9">
    <location>
        <begin position="12"/>
        <end position="35"/>
    </location>
</feature>
<comment type="subunit">
    <text evidence="9">The complex comprises the extracytoplasmic solute receptor protein and the two transmembrane proteins.</text>
</comment>
<dbReference type="Proteomes" id="UP000198749">
    <property type="component" value="Unassembled WGS sequence"/>
</dbReference>
<evidence type="ECO:0000256" key="9">
    <source>
        <dbReference type="RuleBase" id="RU369079"/>
    </source>
</evidence>
<dbReference type="Pfam" id="PF04290">
    <property type="entry name" value="DctQ"/>
    <property type="match status" value="1"/>
</dbReference>
<comment type="subcellular location">
    <subcellularLocation>
        <location evidence="1 9">Cell inner membrane</location>
        <topology evidence="1 9">Multi-pass membrane protein</topology>
    </subcellularLocation>
</comment>
<dbReference type="STRING" id="355243.SAMN03080615_00222"/>
<dbReference type="InterPro" id="IPR055348">
    <property type="entry name" value="DctQ"/>
</dbReference>
<evidence type="ECO:0000256" key="3">
    <source>
        <dbReference type="ARBA" id="ARBA00022475"/>
    </source>
</evidence>
<keyword evidence="4 9" id="KW-0997">Cell inner membrane</keyword>
<keyword evidence="7 9" id="KW-0472">Membrane</keyword>
<feature type="transmembrane region" description="Helical" evidence="9">
    <location>
        <begin position="133"/>
        <end position="152"/>
    </location>
</feature>
<keyword evidence="12" id="KW-1185">Reference proteome</keyword>
<evidence type="ECO:0000259" key="10">
    <source>
        <dbReference type="Pfam" id="PF04290"/>
    </source>
</evidence>
<dbReference type="GO" id="GO:0022857">
    <property type="term" value="F:transmembrane transporter activity"/>
    <property type="evidence" value="ECO:0007669"/>
    <property type="project" value="UniProtKB-UniRule"/>
</dbReference>
<dbReference type="InterPro" id="IPR007387">
    <property type="entry name" value="TRAP_DctQ"/>
</dbReference>
<keyword evidence="3" id="KW-1003">Cell membrane</keyword>
<feature type="transmembrane region" description="Helical" evidence="9">
    <location>
        <begin position="95"/>
        <end position="113"/>
    </location>
</feature>
<organism evidence="11 12">
    <name type="scientific">Amphritea atlantica</name>
    <dbReference type="NCBI Taxonomy" id="355243"/>
    <lineage>
        <taxon>Bacteria</taxon>
        <taxon>Pseudomonadati</taxon>
        <taxon>Pseudomonadota</taxon>
        <taxon>Gammaproteobacteria</taxon>
        <taxon>Oceanospirillales</taxon>
        <taxon>Oceanospirillaceae</taxon>
        <taxon>Amphritea</taxon>
    </lineage>
</organism>
<dbReference type="RefSeq" id="WP_091352801.1">
    <property type="nucleotide sequence ID" value="NZ_AP025284.1"/>
</dbReference>
<reference evidence="12" key="1">
    <citation type="submission" date="2016-10" db="EMBL/GenBank/DDBJ databases">
        <authorList>
            <person name="Varghese N."/>
            <person name="Submissions S."/>
        </authorList>
    </citation>
    <scope>NUCLEOTIDE SEQUENCE [LARGE SCALE GENOMIC DNA]</scope>
    <source>
        <strain evidence="12">DSM 18887</strain>
    </source>
</reference>
<evidence type="ECO:0000256" key="2">
    <source>
        <dbReference type="ARBA" id="ARBA00022448"/>
    </source>
</evidence>